<accession>A0A067LNM0</accession>
<name>A0A067LNM0_JATCU</name>
<gene>
    <name evidence="1" type="ORF">JCGZ_06585</name>
</gene>
<evidence type="ECO:0000313" key="2">
    <source>
        <dbReference type="Proteomes" id="UP000027138"/>
    </source>
</evidence>
<proteinExistence type="predicted"/>
<evidence type="ECO:0000313" key="1">
    <source>
        <dbReference type="EMBL" id="KDP46074.1"/>
    </source>
</evidence>
<organism evidence="1 2">
    <name type="scientific">Jatropha curcas</name>
    <name type="common">Barbados nut</name>
    <dbReference type="NCBI Taxonomy" id="180498"/>
    <lineage>
        <taxon>Eukaryota</taxon>
        <taxon>Viridiplantae</taxon>
        <taxon>Streptophyta</taxon>
        <taxon>Embryophyta</taxon>
        <taxon>Tracheophyta</taxon>
        <taxon>Spermatophyta</taxon>
        <taxon>Magnoliopsida</taxon>
        <taxon>eudicotyledons</taxon>
        <taxon>Gunneridae</taxon>
        <taxon>Pentapetalae</taxon>
        <taxon>rosids</taxon>
        <taxon>fabids</taxon>
        <taxon>Malpighiales</taxon>
        <taxon>Euphorbiaceae</taxon>
        <taxon>Crotonoideae</taxon>
        <taxon>Jatropheae</taxon>
        <taxon>Jatropha</taxon>
    </lineage>
</organism>
<sequence length="86" mass="9054">MGVLPGTVWGVLGSGSLRLSAQAVLFSTVWGSSRARACALAWPGACHPLEVWNICCTSVLQLHGPSLCFQCGHGRAPEHELGRALL</sequence>
<keyword evidence="2" id="KW-1185">Reference proteome</keyword>
<protein>
    <submittedName>
        <fullName evidence="1">Uncharacterized protein</fullName>
    </submittedName>
</protein>
<dbReference type="Proteomes" id="UP000027138">
    <property type="component" value="Unassembled WGS sequence"/>
</dbReference>
<dbReference type="AlphaFoldDB" id="A0A067LNM0"/>
<reference evidence="1 2" key="1">
    <citation type="journal article" date="2014" name="PLoS ONE">
        <title>Global Analysis of Gene Expression Profiles in Physic Nut (Jatropha curcas L.) Seedlings Exposed to Salt Stress.</title>
        <authorList>
            <person name="Zhang L."/>
            <person name="Zhang C."/>
            <person name="Wu P."/>
            <person name="Chen Y."/>
            <person name="Li M."/>
            <person name="Jiang H."/>
            <person name="Wu G."/>
        </authorList>
    </citation>
    <scope>NUCLEOTIDE SEQUENCE [LARGE SCALE GENOMIC DNA]</scope>
    <source>
        <strain evidence="2">cv. GZQX0401</strain>
        <tissue evidence="1">Young leaves</tissue>
    </source>
</reference>
<dbReference type="EMBL" id="KK914220">
    <property type="protein sequence ID" value="KDP46074.1"/>
    <property type="molecule type" value="Genomic_DNA"/>
</dbReference>